<dbReference type="PANTHER" id="PTHR42085">
    <property type="entry name" value="F-BOX DOMAIN-CONTAINING PROTEIN"/>
    <property type="match status" value="1"/>
</dbReference>
<gene>
    <name evidence="2" type="ORF">ST47_g6233</name>
</gene>
<evidence type="ECO:0000259" key="1">
    <source>
        <dbReference type="Pfam" id="PF24864"/>
    </source>
</evidence>
<name>A0A163CQ81_DIDRA</name>
<dbReference type="PANTHER" id="PTHR42085:SF1">
    <property type="entry name" value="F-BOX DOMAIN-CONTAINING PROTEIN"/>
    <property type="match status" value="1"/>
</dbReference>
<dbReference type="InterPro" id="IPR056632">
    <property type="entry name" value="DUF7730"/>
</dbReference>
<evidence type="ECO:0000313" key="3">
    <source>
        <dbReference type="Proteomes" id="UP000076837"/>
    </source>
</evidence>
<dbReference type="Pfam" id="PF24864">
    <property type="entry name" value="DUF7730"/>
    <property type="match status" value="1"/>
</dbReference>
<keyword evidence="3" id="KW-1185">Reference proteome</keyword>
<protein>
    <recommendedName>
        <fullName evidence="1">DUF7730 domain-containing protein</fullName>
    </recommendedName>
</protein>
<accession>A0A163CQ81</accession>
<sequence length="216" mass="25124">MAVKSRTKKVSLWHLVPTGLKHDLTTGQVTPTSKAVSDDICMRRLDRYSKESVEKQISIPETITALDTYPPFLRIPSELRREIFRYVLPSSNKRFVLYTDCDSTVISKKWNRKCRPHPDKHLRLDVFRTSRLIYHECLSVMYSENLFHFYAFNYLPVLDFIRHLSPEAKSSVRKVRLTPLTDKQNDLPASHDIFCTVIHDSLPGLSELQADPVVFF</sequence>
<dbReference type="InterPro" id="IPR038883">
    <property type="entry name" value="AN11006-like"/>
</dbReference>
<dbReference type="OrthoDB" id="62952at2759"/>
<proteinExistence type="predicted"/>
<dbReference type="AlphaFoldDB" id="A0A163CQ81"/>
<feature type="domain" description="DUF7730" evidence="1">
    <location>
        <begin position="72"/>
        <end position="177"/>
    </location>
</feature>
<dbReference type="Proteomes" id="UP000076837">
    <property type="component" value="Unassembled WGS sequence"/>
</dbReference>
<comment type="caution">
    <text evidence="2">The sequence shown here is derived from an EMBL/GenBank/DDBJ whole genome shotgun (WGS) entry which is preliminary data.</text>
</comment>
<dbReference type="EMBL" id="JYNV01000212">
    <property type="protein sequence ID" value="KZM22621.1"/>
    <property type="molecule type" value="Genomic_DNA"/>
</dbReference>
<organism evidence="2 3">
    <name type="scientific">Didymella rabiei</name>
    <name type="common">Chickpea ascochyta blight fungus</name>
    <name type="synonym">Mycosphaerella rabiei</name>
    <dbReference type="NCBI Taxonomy" id="5454"/>
    <lineage>
        <taxon>Eukaryota</taxon>
        <taxon>Fungi</taxon>
        <taxon>Dikarya</taxon>
        <taxon>Ascomycota</taxon>
        <taxon>Pezizomycotina</taxon>
        <taxon>Dothideomycetes</taxon>
        <taxon>Pleosporomycetidae</taxon>
        <taxon>Pleosporales</taxon>
        <taxon>Pleosporineae</taxon>
        <taxon>Didymellaceae</taxon>
        <taxon>Ascochyta</taxon>
    </lineage>
</organism>
<evidence type="ECO:0000313" key="2">
    <source>
        <dbReference type="EMBL" id="KZM22621.1"/>
    </source>
</evidence>
<reference evidence="2 3" key="1">
    <citation type="journal article" date="2016" name="Sci. Rep.">
        <title>Draft genome sequencing and secretome analysis of fungal phytopathogen Ascochyta rabiei provides insight into the necrotrophic effector repertoire.</title>
        <authorList>
            <person name="Verma S."/>
            <person name="Gazara R.K."/>
            <person name="Nizam S."/>
            <person name="Parween S."/>
            <person name="Chattopadhyay D."/>
            <person name="Verma P.K."/>
        </authorList>
    </citation>
    <scope>NUCLEOTIDE SEQUENCE [LARGE SCALE GENOMIC DNA]</scope>
    <source>
        <strain evidence="2 3">ArDII</strain>
    </source>
</reference>